<dbReference type="Gene3D" id="3.40.50.1820">
    <property type="entry name" value="alpha/beta hydrolase"/>
    <property type="match status" value="1"/>
</dbReference>
<dbReference type="PRINTS" id="PR00414">
    <property type="entry name" value="PPTHIESTRASE"/>
</dbReference>
<keyword evidence="13" id="KW-1185">Reference proteome</keyword>
<reference evidence="12 13" key="1">
    <citation type="journal article" date="2019" name="Sci. Rep.">
        <title>Comparative genomics of chytrid fungi reveal insights into the obligate biotrophic and pathogenic lifestyle of Synchytrium endobioticum.</title>
        <authorList>
            <person name="van de Vossenberg B.T.L.H."/>
            <person name="Warris S."/>
            <person name="Nguyen H.D.T."/>
            <person name="van Gent-Pelzer M.P.E."/>
            <person name="Joly D.L."/>
            <person name="van de Geest H.C."/>
            <person name="Bonants P.J.M."/>
            <person name="Smith D.S."/>
            <person name="Levesque C.A."/>
            <person name="van der Lee T.A.J."/>
        </authorList>
    </citation>
    <scope>NUCLEOTIDE SEQUENCE [LARGE SCALE GENOMIC DNA]</scope>
    <source>
        <strain evidence="12 13">CBS 809.83</strain>
    </source>
</reference>
<evidence type="ECO:0000256" key="9">
    <source>
        <dbReference type="SAM" id="MobiDB-lite"/>
    </source>
</evidence>
<evidence type="ECO:0000313" key="12">
    <source>
        <dbReference type="EMBL" id="TPX59773.1"/>
    </source>
</evidence>
<dbReference type="STRING" id="109895.A0A507E6S2"/>
<keyword evidence="6" id="KW-0689">Ribosomal protein</keyword>
<dbReference type="SUPFAM" id="SSF52080">
    <property type="entry name" value="Ribosomal proteins L15p and L18e"/>
    <property type="match status" value="1"/>
</dbReference>
<feature type="signal peptide" evidence="10">
    <location>
        <begin position="1"/>
        <end position="24"/>
    </location>
</feature>
<dbReference type="InterPro" id="IPR029058">
    <property type="entry name" value="AB_hydrolase_fold"/>
</dbReference>
<keyword evidence="7" id="KW-0325">Glycoprotein</keyword>
<evidence type="ECO:0000256" key="3">
    <source>
        <dbReference type="ARBA" id="ARBA00012423"/>
    </source>
</evidence>
<dbReference type="GO" id="GO:0008474">
    <property type="term" value="F:palmitoyl-(protein) hydrolase activity"/>
    <property type="evidence" value="ECO:0007669"/>
    <property type="project" value="UniProtKB-EC"/>
</dbReference>
<protein>
    <recommendedName>
        <fullName evidence="3">palmitoyl-protein hydrolase</fullName>
        <ecNumber evidence="3">3.1.2.22</ecNumber>
    </recommendedName>
</protein>
<comment type="caution">
    <text evidence="12">The sequence shown here is derived from an EMBL/GenBank/DDBJ whole genome shotgun (WGS) entry which is preliminary data.</text>
</comment>
<dbReference type="FunFam" id="3.40.50.1820:FF:000107">
    <property type="entry name" value="Palmitoyl-protein thioesterase 1"/>
    <property type="match status" value="1"/>
</dbReference>
<evidence type="ECO:0000259" key="11">
    <source>
        <dbReference type="Pfam" id="PF17135"/>
    </source>
</evidence>
<dbReference type="Proteomes" id="UP000318582">
    <property type="component" value="Unassembled WGS sequence"/>
</dbReference>
<comment type="similarity">
    <text evidence="2">Belongs to the palmitoyl-protein thioesterase family.</text>
</comment>
<dbReference type="EC" id="3.1.2.22" evidence="3"/>
<keyword evidence="5 12" id="KW-0378">Hydrolase</keyword>
<feature type="domain" description="Large ribosomal subunit protein uL15/eL18" evidence="11">
    <location>
        <begin position="284"/>
        <end position="467"/>
    </location>
</feature>
<dbReference type="AlphaFoldDB" id="A0A507E6S2"/>
<feature type="compositionally biased region" description="Basic residues" evidence="9">
    <location>
        <begin position="458"/>
        <end position="468"/>
    </location>
</feature>
<dbReference type="Pfam" id="PF02089">
    <property type="entry name" value="Palm_thioest"/>
    <property type="match status" value="1"/>
</dbReference>
<gene>
    <name evidence="12" type="ORF">PhCBS80983_g02183</name>
</gene>
<dbReference type="InterPro" id="IPR000039">
    <property type="entry name" value="Ribosomal_eL18"/>
</dbReference>
<sequence>MFFDISNRLASIIALCLVVPSVLGSAPKPIVLWHGMGDSSANPDSMGAIKQFLEEEITGVYVHSIRIGNNDDEDRRASFLDRVYRQVDEACAVLKADAGLKGGFNALGFSQGGQFLRAYVERCNDPPVHNLITFGAQHAGISEWPGCKDKSDVNCQLARSLLLSGAYQPWVQSRVVQAQYYKDSKKYNTYLEKNIFLPDLNNEKVAKNVTYAENLKTLNKFVMLQFEDDDMVIPRESSWFGYWNEEGEVIMLPDQPLYKEDWLGLKSMNENGQLVFDKLPGRHGIDSGVRHHVKKGARQAPKSQDVYLRMLVKLYRFLARRTSSNFNQVVLKRLFMSRVNRPPLSVSRLARFMQKKEGKIAVIVGTITDDNRLLVVPKLTVAALRVTRTARARIIKAGGEVLTFDQLALRSPLGKGTVLLRGQRSTRESVKHFGTPGKPHSSAKPFVRSKGRKFERARGRRKSRGYKA</sequence>
<dbReference type="PANTHER" id="PTHR10934:SF2">
    <property type="entry name" value="LARGE RIBOSOMAL SUBUNIT PROTEIN EL18"/>
    <property type="match status" value="1"/>
</dbReference>
<evidence type="ECO:0000256" key="8">
    <source>
        <dbReference type="ARBA" id="ARBA00023274"/>
    </source>
</evidence>
<dbReference type="InterPro" id="IPR002472">
    <property type="entry name" value="Palm_thioest"/>
</dbReference>
<evidence type="ECO:0000256" key="2">
    <source>
        <dbReference type="ARBA" id="ARBA00010758"/>
    </source>
</evidence>
<keyword evidence="8" id="KW-0687">Ribonucleoprotein</keyword>
<evidence type="ECO:0000256" key="7">
    <source>
        <dbReference type="ARBA" id="ARBA00023180"/>
    </source>
</evidence>
<dbReference type="SUPFAM" id="SSF53474">
    <property type="entry name" value="alpha/beta-Hydrolases"/>
    <property type="match status" value="1"/>
</dbReference>
<dbReference type="GO" id="GO:0022625">
    <property type="term" value="C:cytosolic large ribosomal subunit"/>
    <property type="evidence" value="ECO:0007669"/>
    <property type="project" value="TreeGrafter"/>
</dbReference>
<dbReference type="FunFam" id="3.100.10.10:FF:000001">
    <property type="entry name" value="60S ribosomal protein L18"/>
    <property type="match status" value="1"/>
</dbReference>
<evidence type="ECO:0000256" key="10">
    <source>
        <dbReference type="SAM" id="SignalP"/>
    </source>
</evidence>
<dbReference type="InterPro" id="IPR036227">
    <property type="entry name" value="Ribosomal_uL15/eL18_sf"/>
</dbReference>
<evidence type="ECO:0000313" key="13">
    <source>
        <dbReference type="Proteomes" id="UP000318582"/>
    </source>
</evidence>
<keyword evidence="4 10" id="KW-0732">Signal</keyword>
<evidence type="ECO:0000256" key="6">
    <source>
        <dbReference type="ARBA" id="ARBA00022980"/>
    </source>
</evidence>
<dbReference type="InterPro" id="IPR021132">
    <property type="entry name" value="Ribosomal_eL18/eL18-A/B/_CS"/>
</dbReference>
<evidence type="ECO:0000256" key="1">
    <source>
        <dbReference type="ARBA" id="ARBA00006815"/>
    </source>
</evidence>
<dbReference type="EMBL" id="QEAQ01000021">
    <property type="protein sequence ID" value="TPX59773.1"/>
    <property type="molecule type" value="Genomic_DNA"/>
</dbReference>
<organism evidence="12 13">
    <name type="scientific">Powellomyces hirtus</name>
    <dbReference type="NCBI Taxonomy" id="109895"/>
    <lineage>
        <taxon>Eukaryota</taxon>
        <taxon>Fungi</taxon>
        <taxon>Fungi incertae sedis</taxon>
        <taxon>Chytridiomycota</taxon>
        <taxon>Chytridiomycota incertae sedis</taxon>
        <taxon>Chytridiomycetes</taxon>
        <taxon>Spizellomycetales</taxon>
        <taxon>Powellomycetaceae</taxon>
        <taxon>Powellomyces</taxon>
    </lineage>
</organism>
<dbReference type="PROSITE" id="PS01106">
    <property type="entry name" value="RIBOSOMAL_L18E"/>
    <property type="match status" value="1"/>
</dbReference>
<dbReference type="Pfam" id="PF17135">
    <property type="entry name" value="Ribosomal_L18"/>
    <property type="match status" value="1"/>
</dbReference>
<accession>A0A507E6S2</accession>
<evidence type="ECO:0000256" key="4">
    <source>
        <dbReference type="ARBA" id="ARBA00022729"/>
    </source>
</evidence>
<evidence type="ECO:0000256" key="5">
    <source>
        <dbReference type="ARBA" id="ARBA00022801"/>
    </source>
</evidence>
<dbReference type="GO" id="GO:0006412">
    <property type="term" value="P:translation"/>
    <property type="evidence" value="ECO:0007669"/>
    <property type="project" value="InterPro"/>
</dbReference>
<dbReference type="GO" id="GO:0003735">
    <property type="term" value="F:structural constituent of ribosome"/>
    <property type="evidence" value="ECO:0007669"/>
    <property type="project" value="InterPro"/>
</dbReference>
<dbReference type="GO" id="GO:0003723">
    <property type="term" value="F:RNA binding"/>
    <property type="evidence" value="ECO:0007669"/>
    <property type="project" value="TreeGrafter"/>
</dbReference>
<name>A0A507E6S2_9FUNG</name>
<feature type="chain" id="PRO_5021387315" description="palmitoyl-protein hydrolase" evidence="10">
    <location>
        <begin position="25"/>
        <end position="468"/>
    </location>
</feature>
<dbReference type="InterPro" id="IPR021131">
    <property type="entry name" value="Ribosomal_uL15/eL18"/>
</dbReference>
<dbReference type="Gene3D" id="3.100.10.10">
    <property type="match status" value="1"/>
</dbReference>
<dbReference type="PANTHER" id="PTHR10934">
    <property type="entry name" value="60S RIBOSOMAL PROTEIN L18"/>
    <property type="match status" value="1"/>
</dbReference>
<feature type="region of interest" description="Disordered" evidence="9">
    <location>
        <begin position="424"/>
        <end position="468"/>
    </location>
</feature>
<proteinExistence type="inferred from homology"/>
<comment type="similarity">
    <text evidence="1">Belongs to the eukaryotic ribosomal protein eL18 family.</text>
</comment>